<reference evidence="2 3" key="1">
    <citation type="submission" date="2016-02" db="EMBL/GenBank/DDBJ databases">
        <title>Draft Genome for Tepidibacillus decaturensis nov. sp. Strain Z9, an Anaerobic, Moderately Thermophilic and Heterotrophic Bacterium from Deep Subsurface of the Illinois Basin, USA.</title>
        <authorList>
            <person name="Dong Y."/>
            <person name="Chang J.Y."/>
            <person name="Sanford R."/>
            <person name="Fouke B.W."/>
        </authorList>
    </citation>
    <scope>NUCLEOTIDE SEQUENCE [LARGE SCALE GENOMIC DNA]</scope>
    <source>
        <strain evidence="2 3">Z9</strain>
    </source>
</reference>
<proteinExistence type="predicted"/>
<evidence type="ECO:0000313" key="3">
    <source>
        <dbReference type="Proteomes" id="UP000070352"/>
    </source>
</evidence>
<keyword evidence="1" id="KW-0812">Transmembrane</keyword>
<organism evidence="2 3">
    <name type="scientific">Tepidibacillus decaturensis</name>
    <dbReference type="NCBI Taxonomy" id="1413211"/>
    <lineage>
        <taxon>Bacteria</taxon>
        <taxon>Bacillati</taxon>
        <taxon>Bacillota</taxon>
        <taxon>Bacilli</taxon>
        <taxon>Bacillales</taxon>
        <taxon>Bacillaceae</taxon>
        <taxon>Tepidibacillus</taxon>
    </lineage>
</organism>
<evidence type="ECO:0000313" key="2">
    <source>
        <dbReference type="EMBL" id="KXG43290.1"/>
    </source>
</evidence>
<gene>
    <name evidence="2" type="ORF">U473_04125</name>
</gene>
<keyword evidence="3" id="KW-1185">Reference proteome</keyword>
<dbReference type="AlphaFoldDB" id="A0A135L2W0"/>
<name>A0A135L2W0_9BACI</name>
<feature type="transmembrane region" description="Helical" evidence="1">
    <location>
        <begin position="20"/>
        <end position="47"/>
    </location>
</feature>
<dbReference type="RefSeq" id="WP_068723616.1">
    <property type="nucleotide sequence ID" value="NZ_LSKU01000001.1"/>
</dbReference>
<dbReference type="Pfam" id="PF10031">
    <property type="entry name" value="DUF2273"/>
    <property type="match status" value="1"/>
</dbReference>
<dbReference type="InterPro" id="IPR018730">
    <property type="entry name" value="DUF2273"/>
</dbReference>
<keyword evidence="1" id="KW-1133">Transmembrane helix</keyword>
<dbReference type="OrthoDB" id="1798631at2"/>
<comment type="caution">
    <text evidence="2">The sequence shown here is derived from an EMBL/GenBank/DDBJ whole genome shotgun (WGS) entry which is preliminary data.</text>
</comment>
<dbReference type="Proteomes" id="UP000070352">
    <property type="component" value="Unassembled WGS sequence"/>
</dbReference>
<accession>A0A135L2W0</accession>
<protein>
    <recommendedName>
        <fullName evidence="4">Small integral membrane protein</fullName>
    </recommendedName>
</protein>
<dbReference type="EMBL" id="LSKU01000001">
    <property type="protein sequence ID" value="KXG43290.1"/>
    <property type="molecule type" value="Genomic_DNA"/>
</dbReference>
<evidence type="ECO:0000256" key="1">
    <source>
        <dbReference type="SAM" id="Phobius"/>
    </source>
</evidence>
<sequence>MFLKLWEEHPGTIVGLISGLFVGFIFLFVGFWKTIIFLGFVGMGLYIGKKIDAREDLHDVLAEILPEKFLK</sequence>
<evidence type="ECO:0008006" key="4">
    <source>
        <dbReference type="Google" id="ProtNLM"/>
    </source>
</evidence>
<dbReference type="STRING" id="1413211.U473_04125"/>
<keyword evidence="1" id="KW-0472">Membrane</keyword>